<dbReference type="EMBL" id="FQXT01000003">
    <property type="protein sequence ID" value="SHI01707.1"/>
    <property type="molecule type" value="Genomic_DNA"/>
</dbReference>
<protein>
    <submittedName>
        <fullName evidence="3">PepSY-associated TM region</fullName>
    </submittedName>
    <submittedName>
        <fullName evidence="2">PepSY-associated transmembrane protein</fullName>
    </submittedName>
</protein>
<accession>A0A1M5XPD8</accession>
<dbReference type="OrthoDB" id="271465at2"/>
<reference evidence="2 5" key="3">
    <citation type="submission" date="2018-07" db="EMBL/GenBank/DDBJ databases">
        <title>Leeuwenhoekiella genomics.</title>
        <authorList>
            <person name="Tahon G."/>
            <person name="Willems A."/>
        </authorList>
    </citation>
    <scope>NUCLEOTIDE SEQUENCE [LARGE SCALE GENOMIC DNA]</scope>
    <source>
        <strain evidence="2 5">LMG 24856</strain>
    </source>
</reference>
<evidence type="ECO:0000256" key="1">
    <source>
        <dbReference type="SAM" id="Phobius"/>
    </source>
</evidence>
<reference evidence="3" key="2">
    <citation type="submission" date="2016-11" db="EMBL/GenBank/DDBJ databases">
        <authorList>
            <person name="Jaros S."/>
            <person name="Januszkiewicz K."/>
            <person name="Wedrychowicz H."/>
        </authorList>
    </citation>
    <scope>NUCLEOTIDE SEQUENCE [LARGE SCALE GENOMIC DNA]</scope>
    <source>
        <strain evidence="3">DSM 19859</strain>
    </source>
</reference>
<keyword evidence="1 2" id="KW-0812">Transmembrane</keyword>
<feature type="transmembrane region" description="Helical" evidence="1">
    <location>
        <begin position="20"/>
        <end position="44"/>
    </location>
</feature>
<dbReference type="InterPro" id="IPR005625">
    <property type="entry name" value="PepSY-ass_TM"/>
</dbReference>
<sequence length="189" mass="21404">MTGQHKRKQQAKLLRQFRSVHRAMGALLFVFFFVISISGLLLGIKKNSGDLLLPKTQKGTTTDLTQWLPLEDLKEQAIQVLHDSVSADLSTKLDRIDVRNEKGIVKFIFDGHYYGIQLDGATGNVLHIGKRRSDVIENIHDGSILDNYLGTGGYIKLVYTLVMSIALLLFTITGFWLWYGPKRMRKGRN</sequence>
<organism evidence="3 4">
    <name type="scientific">Leeuwenhoekiella palythoae</name>
    <dbReference type="NCBI Taxonomy" id="573501"/>
    <lineage>
        <taxon>Bacteria</taxon>
        <taxon>Pseudomonadati</taxon>
        <taxon>Bacteroidota</taxon>
        <taxon>Flavobacteriia</taxon>
        <taxon>Flavobacteriales</taxon>
        <taxon>Flavobacteriaceae</taxon>
        <taxon>Leeuwenhoekiella</taxon>
    </lineage>
</organism>
<dbReference type="RefSeq" id="WP_072982099.1">
    <property type="nucleotide sequence ID" value="NZ_FQXT01000003.1"/>
</dbReference>
<keyword evidence="1" id="KW-1133">Transmembrane helix</keyword>
<dbReference type="EMBL" id="QOVN01000002">
    <property type="protein sequence ID" value="RXG30174.1"/>
    <property type="molecule type" value="Genomic_DNA"/>
</dbReference>
<dbReference type="Proteomes" id="UP000290037">
    <property type="component" value="Unassembled WGS sequence"/>
</dbReference>
<reference evidence="4" key="1">
    <citation type="submission" date="2016-11" db="EMBL/GenBank/DDBJ databases">
        <authorList>
            <person name="Varghese N."/>
            <person name="Submissions S."/>
        </authorList>
    </citation>
    <scope>NUCLEOTIDE SEQUENCE [LARGE SCALE GENOMIC DNA]</scope>
    <source>
        <strain evidence="4">DSM 19859</strain>
    </source>
</reference>
<evidence type="ECO:0000313" key="5">
    <source>
        <dbReference type="Proteomes" id="UP000290037"/>
    </source>
</evidence>
<proteinExistence type="predicted"/>
<keyword evidence="1" id="KW-0472">Membrane</keyword>
<keyword evidence="5" id="KW-1185">Reference proteome</keyword>
<name>A0A1M5XPD8_9FLAO</name>
<evidence type="ECO:0000313" key="2">
    <source>
        <dbReference type="EMBL" id="RXG30174.1"/>
    </source>
</evidence>
<gene>
    <name evidence="2" type="ORF">DSM01_923</name>
    <name evidence="3" type="ORF">SAMN04487999_1628</name>
</gene>
<evidence type="ECO:0000313" key="3">
    <source>
        <dbReference type="EMBL" id="SHI01707.1"/>
    </source>
</evidence>
<dbReference type="Pfam" id="PF03929">
    <property type="entry name" value="PepSY_TM"/>
    <property type="match status" value="1"/>
</dbReference>
<dbReference type="AlphaFoldDB" id="A0A1M5XPD8"/>
<feature type="transmembrane region" description="Helical" evidence="1">
    <location>
        <begin position="157"/>
        <end position="179"/>
    </location>
</feature>
<dbReference type="Proteomes" id="UP000184240">
    <property type="component" value="Unassembled WGS sequence"/>
</dbReference>
<dbReference type="STRING" id="573501.SAMN04487999_1628"/>
<evidence type="ECO:0000313" key="4">
    <source>
        <dbReference type="Proteomes" id="UP000184240"/>
    </source>
</evidence>